<gene>
    <name evidence="7" type="ORF">CFN03_03105</name>
</gene>
<dbReference type="PANTHER" id="PTHR32114">
    <property type="entry name" value="ABC TRANSPORTER ABCH.3"/>
    <property type="match status" value="1"/>
</dbReference>
<comment type="similarity">
    <text evidence="1">Belongs to the SMC family. SbcC subfamily.</text>
</comment>
<dbReference type="GO" id="GO:0016887">
    <property type="term" value="F:ATP hydrolysis activity"/>
    <property type="evidence" value="ECO:0007669"/>
    <property type="project" value="InterPro"/>
</dbReference>
<name>A0A265E9K5_9STAP</name>
<dbReference type="Gene3D" id="3.40.50.300">
    <property type="entry name" value="P-loop containing nucleotide triphosphate hydrolases"/>
    <property type="match status" value="2"/>
</dbReference>
<dbReference type="EMBL" id="NPEZ01000001">
    <property type="protein sequence ID" value="OZT78281.1"/>
    <property type="molecule type" value="Genomic_DNA"/>
</dbReference>
<feature type="coiled-coil region" evidence="4">
    <location>
        <begin position="694"/>
        <end position="742"/>
    </location>
</feature>
<dbReference type="AlphaFoldDB" id="A0A265E9K5"/>
<dbReference type="InterPro" id="IPR027417">
    <property type="entry name" value="P-loop_NTPase"/>
</dbReference>
<evidence type="ECO:0000256" key="5">
    <source>
        <dbReference type="SAM" id="MobiDB-lite"/>
    </source>
</evidence>
<accession>A0A265E9K5</accession>
<keyword evidence="4" id="KW-0175">Coiled coil</keyword>
<dbReference type="InterPro" id="IPR038729">
    <property type="entry name" value="Rad50/SbcC_AAA"/>
</dbReference>
<dbReference type="PANTHER" id="PTHR32114:SF2">
    <property type="entry name" value="ABC TRANSPORTER ABCH.3"/>
    <property type="match status" value="1"/>
</dbReference>
<evidence type="ECO:0000256" key="1">
    <source>
        <dbReference type="ARBA" id="ARBA00006930"/>
    </source>
</evidence>
<evidence type="ECO:0000256" key="2">
    <source>
        <dbReference type="ARBA" id="ARBA00011322"/>
    </source>
</evidence>
<organism evidence="7 8">
    <name type="scientific">Salinicoccus roseus</name>
    <dbReference type="NCBI Taxonomy" id="45670"/>
    <lineage>
        <taxon>Bacteria</taxon>
        <taxon>Bacillati</taxon>
        <taxon>Bacillota</taxon>
        <taxon>Bacilli</taxon>
        <taxon>Bacillales</taxon>
        <taxon>Staphylococcaceae</taxon>
        <taxon>Salinicoccus</taxon>
    </lineage>
</organism>
<feature type="coiled-coil region" evidence="4">
    <location>
        <begin position="416"/>
        <end position="481"/>
    </location>
</feature>
<feature type="coiled-coil region" evidence="4">
    <location>
        <begin position="566"/>
        <end position="663"/>
    </location>
</feature>
<feature type="coiled-coil region" evidence="4">
    <location>
        <begin position="816"/>
        <end position="864"/>
    </location>
</feature>
<sequence>MRKYSSHSSKPSMERRRRTIRNRYSILISKVMQMKPIRINMQYFGPFENETIDFDRVRDSMFLIGGRTGSGKTMIFDAITYALYGTLSTSDRAEGSVRSQFATDDDISSIRLEFEIRGKRYTIERTLSYSKAGRKTPVPPKAVLYDASGEVLEGSINGVKQKVLDIIQLNAEQFRQILILPQGEFKRLLTSSSEQKQEILRTLFRTERFVQFEKRLNVLKKEKQAENETVEAKIEGLFNTVSGGGLPRAQTLLETDYPTFTKRVAAIRDIQSLLEAEQKRMEEGLKENRQTLETKRGQLQQKQEHNRKLQELEEIGTQLTALETEHPEIASLEASLEEYRAIKEMEYALKMEDQALRRKAEAETALSELGAQSEQVDRELEQVLLDQTALGEKGALYRKAERWLNSTERFMGDEDIAHLDEALASLNKRKQEIERENGRLSKELESVEETLASESWDRRRSDQLNEEKFQLDNEISALGQEIEEEQGNRRYDEEKARLSGEIKAIDGKREAIESAREERKKRVKSRFSAADGVHIEHLVRHLEVGRPCPVCKQNVETLPSENEYLSEAEETELKKFEADLEALFEEKDTKERRITVIEELLSGKARREVAALEASLQEKRERRTRLAEEIEADRKKFERKQQLDQRQNELNRTLADNRLEENNIRHSLSRAENRAEEFRTQSGYDKYEDFTASFKKCRQALEDYQRRVMENEKQQQNCREQKSRLEEKLAYQKEQVRTLTDEIEKAAPQIDSFTEKTGRDRAYMLSVLERTDAASVEATIKSFHSRKEVLASRRTALLETVENREFQDTGAVEDEIRQLEEKGESLTNARARMLANIEHNKETSDKMEALIEQHNEELESLHALVALVDAVSGRNEQKVSLERYVLTYYLDRILHIANVRLLEMTNHRYELRRSTSKSSRKTGLDIEVFDFYNNRPRHITSLSGGESFQAALTLALALNEALQQESGGISLDTMLIDEGFGTLDPETLDMAVNTLMELQTHGKMVGIISHVEELKERMDNILEVTAVNERSTTKFK</sequence>
<dbReference type="Pfam" id="PF13558">
    <property type="entry name" value="SbcC_Walker_B"/>
    <property type="match status" value="1"/>
</dbReference>
<feature type="coiled-coil region" evidence="4">
    <location>
        <begin position="209"/>
        <end position="240"/>
    </location>
</feature>
<dbReference type="Proteomes" id="UP000216682">
    <property type="component" value="Unassembled WGS sequence"/>
</dbReference>
<evidence type="ECO:0000259" key="6">
    <source>
        <dbReference type="Pfam" id="PF13476"/>
    </source>
</evidence>
<evidence type="ECO:0000256" key="3">
    <source>
        <dbReference type="ARBA" id="ARBA00013368"/>
    </source>
</evidence>
<evidence type="ECO:0000256" key="4">
    <source>
        <dbReference type="SAM" id="Coils"/>
    </source>
</evidence>
<protein>
    <recommendedName>
        <fullName evidence="3">Nuclease SbcCD subunit C</fullName>
    </recommendedName>
</protein>
<dbReference type="SUPFAM" id="SSF52540">
    <property type="entry name" value="P-loop containing nucleoside triphosphate hydrolases"/>
    <property type="match status" value="1"/>
</dbReference>
<evidence type="ECO:0000313" key="7">
    <source>
        <dbReference type="EMBL" id="OZT78281.1"/>
    </source>
</evidence>
<feature type="region of interest" description="Disordered" evidence="5">
    <location>
        <begin position="285"/>
        <end position="305"/>
    </location>
</feature>
<evidence type="ECO:0000313" key="8">
    <source>
        <dbReference type="Proteomes" id="UP000216682"/>
    </source>
</evidence>
<comment type="subunit">
    <text evidence="2">Heterodimer of SbcC and SbcD.</text>
</comment>
<feature type="domain" description="Rad50/SbcC-type AAA" evidence="6">
    <location>
        <begin position="38"/>
        <end position="237"/>
    </location>
</feature>
<reference evidence="7 8" key="1">
    <citation type="submission" date="2017-07" db="EMBL/GenBank/DDBJ databases">
        <title>Shotgun whole genome sequences of three halophilic bacterial isolates.</title>
        <authorList>
            <person name="Pozzo T."/>
            <person name="Higdon S.M."/>
            <person name="Quillaguaman J."/>
        </authorList>
    </citation>
    <scope>NUCLEOTIDE SEQUENCE [LARGE SCALE GENOMIC DNA]</scope>
    <source>
        <strain evidence="7 8">BU-1</strain>
    </source>
</reference>
<dbReference type="GO" id="GO:0006302">
    <property type="term" value="P:double-strand break repair"/>
    <property type="evidence" value="ECO:0007669"/>
    <property type="project" value="InterPro"/>
</dbReference>
<comment type="caution">
    <text evidence="7">The sequence shown here is derived from an EMBL/GenBank/DDBJ whole genome shotgun (WGS) entry which is preliminary data.</text>
</comment>
<proteinExistence type="inferred from homology"/>
<dbReference type="Pfam" id="PF13476">
    <property type="entry name" value="AAA_23"/>
    <property type="match status" value="1"/>
</dbReference>